<organism evidence="8 9">
    <name type="scientific">Leptotrombidium deliense</name>
    <dbReference type="NCBI Taxonomy" id="299467"/>
    <lineage>
        <taxon>Eukaryota</taxon>
        <taxon>Metazoa</taxon>
        <taxon>Ecdysozoa</taxon>
        <taxon>Arthropoda</taxon>
        <taxon>Chelicerata</taxon>
        <taxon>Arachnida</taxon>
        <taxon>Acari</taxon>
        <taxon>Acariformes</taxon>
        <taxon>Trombidiformes</taxon>
        <taxon>Prostigmata</taxon>
        <taxon>Anystina</taxon>
        <taxon>Parasitengona</taxon>
        <taxon>Trombiculoidea</taxon>
        <taxon>Trombiculidae</taxon>
        <taxon>Leptotrombidium</taxon>
    </lineage>
</organism>
<dbReference type="Proteomes" id="UP000288716">
    <property type="component" value="Unassembled WGS sequence"/>
</dbReference>
<dbReference type="InterPro" id="IPR014722">
    <property type="entry name" value="Rib_uL2_dom2"/>
</dbReference>
<dbReference type="OrthoDB" id="359154at2759"/>
<dbReference type="STRING" id="299467.A0A443SWC8"/>
<evidence type="ECO:0000259" key="7">
    <source>
        <dbReference type="SMART" id="SM00739"/>
    </source>
</evidence>
<feature type="domain" description="KOW" evidence="7">
    <location>
        <begin position="87"/>
        <end position="114"/>
    </location>
</feature>
<dbReference type="AlphaFoldDB" id="A0A443SWC8"/>
<gene>
    <name evidence="8" type="ORF">B4U80_01815</name>
</gene>
<dbReference type="SMART" id="SM00739">
    <property type="entry name" value="KOW"/>
    <property type="match status" value="1"/>
</dbReference>
<dbReference type="CDD" id="cd06089">
    <property type="entry name" value="KOW_RPL26"/>
    <property type="match status" value="1"/>
</dbReference>
<evidence type="ECO:0000256" key="3">
    <source>
        <dbReference type="ARBA" id="ARBA00023274"/>
    </source>
</evidence>
<dbReference type="InterPro" id="IPR005825">
    <property type="entry name" value="Ribosomal_uL24_CS"/>
</dbReference>
<evidence type="ECO:0000256" key="4">
    <source>
        <dbReference type="ARBA" id="ARBA00035283"/>
    </source>
</evidence>
<dbReference type="InterPro" id="IPR005824">
    <property type="entry name" value="KOW"/>
</dbReference>
<dbReference type="PROSITE" id="PS01108">
    <property type="entry name" value="RIBOSOMAL_L24"/>
    <property type="match status" value="1"/>
</dbReference>
<dbReference type="PANTHER" id="PTHR12903">
    <property type="entry name" value="MITOCHONDRIAL RIBOSOMAL PROTEIN L24"/>
    <property type="match status" value="1"/>
</dbReference>
<sequence>MRFSIIRFCYDKLPKSYSNFPQKYIRKQTEFVSYETPALANYVYRKERWRYSPHYELHRPWTQEFQEQNAPGVQHPKIYVEPIRDFYIFRGDRVEILRGKDKGKQGTVNYVVKERNWVCVEGLNLKFSIKQRTYRNPGIMLAEEMPLLVPRDVALVDPQDRKATKIEWRFDDEGNKVRVSSRTGRVIPLPIQAFETYDYKRKSTYKEQPKDTKADDVAEITFEPTESKTFEMDLMDRYGIKENRIPHEFYWY</sequence>
<proteinExistence type="inferred from homology"/>
<evidence type="ECO:0000256" key="2">
    <source>
        <dbReference type="ARBA" id="ARBA00022980"/>
    </source>
</evidence>
<dbReference type="InterPro" id="IPR003256">
    <property type="entry name" value="Ribosomal_uL24"/>
</dbReference>
<name>A0A443SWC8_9ACAR</name>
<keyword evidence="2 6" id="KW-0689">Ribosomal protein</keyword>
<dbReference type="GO" id="GO:0003735">
    <property type="term" value="F:structural constituent of ribosome"/>
    <property type="evidence" value="ECO:0007669"/>
    <property type="project" value="InterPro"/>
</dbReference>
<protein>
    <recommendedName>
        <fullName evidence="4">Large ribosomal subunit protein uL24m</fullName>
    </recommendedName>
    <alternativeName>
        <fullName evidence="5">39S ribosomal protein L24, mitochondrial</fullName>
    </alternativeName>
</protein>
<dbReference type="VEuPathDB" id="VectorBase:LDEU000216"/>
<keyword evidence="3 6" id="KW-0687">Ribonucleoprotein</keyword>
<dbReference type="InterPro" id="IPR057264">
    <property type="entry name" value="Ribosomal_uL24_C"/>
</dbReference>
<dbReference type="GO" id="GO:1990904">
    <property type="term" value="C:ribonucleoprotein complex"/>
    <property type="evidence" value="ECO:0007669"/>
    <property type="project" value="UniProtKB-KW"/>
</dbReference>
<dbReference type="Pfam" id="PF17136">
    <property type="entry name" value="ribosomal_L24"/>
    <property type="match status" value="1"/>
</dbReference>
<evidence type="ECO:0000256" key="6">
    <source>
        <dbReference type="RuleBase" id="RU003477"/>
    </source>
</evidence>
<evidence type="ECO:0000313" key="9">
    <source>
        <dbReference type="Proteomes" id="UP000288716"/>
    </source>
</evidence>
<evidence type="ECO:0000313" key="8">
    <source>
        <dbReference type="EMBL" id="RWS31823.1"/>
    </source>
</evidence>
<evidence type="ECO:0000256" key="1">
    <source>
        <dbReference type="ARBA" id="ARBA00010618"/>
    </source>
</evidence>
<dbReference type="GO" id="GO:0003723">
    <property type="term" value="F:RNA binding"/>
    <property type="evidence" value="ECO:0007669"/>
    <property type="project" value="InterPro"/>
</dbReference>
<dbReference type="SUPFAM" id="SSF50104">
    <property type="entry name" value="Translation proteins SH3-like domain"/>
    <property type="match status" value="1"/>
</dbReference>
<dbReference type="InterPro" id="IPR041988">
    <property type="entry name" value="Ribosomal_uL24_KOW"/>
</dbReference>
<reference evidence="8 9" key="1">
    <citation type="journal article" date="2018" name="Gigascience">
        <title>Genomes of trombidid mites reveal novel predicted allergens and laterally-transferred genes associated with secondary metabolism.</title>
        <authorList>
            <person name="Dong X."/>
            <person name="Chaisiri K."/>
            <person name="Xia D."/>
            <person name="Armstrong S.D."/>
            <person name="Fang Y."/>
            <person name="Donnelly M.J."/>
            <person name="Kadowaki T."/>
            <person name="McGarry J.W."/>
            <person name="Darby A.C."/>
            <person name="Makepeace B.L."/>
        </authorList>
    </citation>
    <scope>NUCLEOTIDE SEQUENCE [LARGE SCALE GENOMIC DNA]</scope>
    <source>
        <strain evidence="8">UoL-UT</strain>
    </source>
</reference>
<dbReference type="GO" id="GO:0005840">
    <property type="term" value="C:ribosome"/>
    <property type="evidence" value="ECO:0007669"/>
    <property type="project" value="UniProtKB-KW"/>
</dbReference>
<dbReference type="EMBL" id="NCKV01000052">
    <property type="protein sequence ID" value="RWS31823.1"/>
    <property type="molecule type" value="Genomic_DNA"/>
</dbReference>
<dbReference type="Pfam" id="PF00467">
    <property type="entry name" value="KOW"/>
    <property type="match status" value="1"/>
</dbReference>
<dbReference type="InterPro" id="IPR008991">
    <property type="entry name" value="Translation_prot_SH3-like_sf"/>
</dbReference>
<comment type="caution">
    <text evidence="8">The sequence shown here is derived from an EMBL/GenBank/DDBJ whole genome shotgun (WGS) entry which is preliminary data.</text>
</comment>
<comment type="similarity">
    <text evidence="1 6">Belongs to the universal ribosomal protein uL24 family.</text>
</comment>
<dbReference type="GO" id="GO:0006412">
    <property type="term" value="P:translation"/>
    <property type="evidence" value="ECO:0007669"/>
    <property type="project" value="InterPro"/>
</dbReference>
<evidence type="ECO:0000256" key="5">
    <source>
        <dbReference type="ARBA" id="ARBA00035357"/>
    </source>
</evidence>
<accession>A0A443SWC8</accession>
<dbReference type="Gene3D" id="2.30.30.30">
    <property type="match status" value="1"/>
</dbReference>
<keyword evidence="9" id="KW-1185">Reference proteome</keyword>
<dbReference type="NCBIfam" id="TIGR01079">
    <property type="entry name" value="rplX_bact"/>
    <property type="match status" value="1"/>
</dbReference>